<gene>
    <name evidence="2" type="ORF">BECKFM1743A_GA0114220_102073</name>
    <name evidence="3" type="ORF">BECKFM1743B_GA0114221_101963</name>
    <name evidence="1" type="ORF">BECKFM1743C_GA0114222_101823</name>
</gene>
<dbReference type="EMBL" id="CAADFA010000182">
    <property type="protein sequence ID" value="VFJ56695.1"/>
    <property type="molecule type" value="Genomic_DNA"/>
</dbReference>
<organism evidence="2">
    <name type="scientific">Candidatus Kentrum sp. FM</name>
    <dbReference type="NCBI Taxonomy" id="2126340"/>
    <lineage>
        <taxon>Bacteria</taxon>
        <taxon>Pseudomonadati</taxon>
        <taxon>Pseudomonadota</taxon>
        <taxon>Gammaproteobacteria</taxon>
        <taxon>Candidatus Kentrum</taxon>
    </lineage>
</organism>
<accession>A0A450SVM4</accession>
<protein>
    <submittedName>
        <fullName evidence="2">Uncharacterized protein</fullName>
    </submittedName>
</protein>
<evidence type="ECO:0000313" key="3">
    <source>
        <dbReference type="EMBL" id="VFK11597.1"/>
    </source>
</evidence>
<sequence length="94" mass="10908">MSSVVEESFFSFRVFPCLSWTFLSSPKWRIRSPRKSKEPKKIPGRTGDFFYDSGATDVNFHIPSLYSFIVRSVENLPLVAVLMILMRAQRSWSL</sequence>
<name>A0A450SVM4_9GAMM</name>
<dbReference type="EMBL" id="CAADFL010000196">
    <property type="protein sequence ID" value="VFK11597.1"/>
    <property type="molecule type" value="Genomic_DNA"/>
</dbReference>
<evidence type="ECO:0000313" key="1">
    <source>
        <dbReference type="EMBL" id="VFJ56695.1"/>
    </source>
</evidence>
<reference evidence="2" key="1">
    <citation type="submission" date="2019-02" db="EMBL/GenBank/DDBJ databases">
        <authorList>
            <person name="Gruber-Vodicka R. H."/>
            <person name="Seah K. B. B."/>
        </authorList>
    </citation>
    <scope>NUCLEOTIDE SEQUENCE</scope>
    <source>
        <strain evidence="2">BECK_BZ163</strain>
        <strain evidence="3">BECK_BZ164</strain>
        <strain evidence="1">BECK_BZ165</strain>
    </source>
</reference>
<evidence type="ECO:0000313" key="2">
    <source>
        <dbReference type="EMBL" id="VFJ58044.1"/>
    </source>
</evidence>
<dbReference type="AlphaFoldDB" id="A0A450SVM4"/>
<proteinExistence type="predicted"/>
<dbReference type="EMBL" id="CAADEZ010000207">
    <property type="protein sequence ID" value="VFJ58044.1"/>
    <property type="molecule type" value="Genomic_DNA"/>
</dbReference>